<evidence type="ECO:0000256" key="1">
    <source>
        <dbReference type="SAM" id="MobiDB-lite"/>
    </source>
</evidence>
<dbReference type="Proteomes" id="UP001365542">
    <property type="component" value="Unassembled WGS sequence"/>
</dbReference>
<organism evidence="2 3">
    <name type="scientific">Orbilia ellipsospora</name>
    <dbReference type="NCBI Taxonomy" id="2528407"/>
    <lineage>
        <taxon>Eukaryota</taxon>
        <taxon>Fungi</taxon>
        <taxon>Dikarya</taxon>
        <taxon>Ascomycota</taxon>
        <taxon>Pezizomycotina</taxon>
        <taxon>Orbiliomycetes</taxon>
        <taxon>Orbiliales</taxon>
        <taxon>Orbiliaceae</taxon>
        <taxon>Orbilia</taxon>
    </lineage>
</organism>
<feature type="region of interest" description="Disordered" evidence="1">
    <location>
        <begin position="1"/>
        <end position="20"/>
    </location>
</feature>
<sequence>MEPSGSGSAGGVGSGGVGAGGSGPEVGDSIGCEVVVLGAPIGVEVELELVLVVIVVDSRHRVI</sequence>
<comment type="caution">
    <text evidence="2">The sequence shown here is derived from an EMBL/GenBank/DDBJ whole genome shotgun (WGS) entry which is preliminary data.</text>
</comment>
<feature type="compositionally biased region" description="Gly residues" evidence="1">
    <location>
        <begin position="7"/>
        <end position="20"/>
    </location>
</feature>
<accession>A0AAV9XMY4</accession>
<name>A0AAV9XMY4_9PEZI</name>
<reference evidence="2 3" key="1">
    <citation type="submission" date="2019-10" db="EMBL/GenBank/DDBJ databases">
        <authorList>
            <person name="Palmer J.M."/>
        </authorList>
    </citation>
    <scope>NUCLEOTIDE SEQUENCE [LARGE SCALE GENOMIC DNA]</scope>
    <source>
        <strain evidence="2 3">TWF694</strain>
    </source>
</reference>
<protein>
    <submittedName>
        <fullName evidence="2">Uncharacterized protein</fullName>
    </submittedName>
</protein>
<gene>
    <name evidence="2" type="ORF">TWF694_000221</name>
</gene>
<keyword evidence="3" id="KW-1185">Reference proteome</keyword>
<dbReference type="AlphaFoldDB" id="A0AAV9XMY4"/>
<proteinExistence type="predicted"/>
<dbReference type="EMBL" id="JAVHJO010000001">
    <property type="protein sequence ID" value="KAK6543475.1"/>
    <property type="molecule type" value="Genomic_DNA"/>
</dbReference>
<evidence type="ECO:0000313" key="2">
    <source>
        <dbReference type="EMBL" id="KAK6543475.1"/>
    </source>
</evidence>
<evidence type="ECO:0000313" key="3">
    <source>
        <dbReference type="Proteomes" id="UP001365542"/>
    </source>
</evidence>